<keyword evidence="1 5" id="KW-0489">Methyltransferase</keyword>
<dbReference type="Pfam" id="PF13649">
    <property type="entry name" value="Methyltransf_25"/>
    <property type="match status" value="1"/>
</dbReference>
<dbReference type="GO" id="GO:0008168">
    <property type="term" value="F:methyltransferase activity"/>
    <property type="evidence" value="ECO:0007669"/>
    <property type="project" value="UniProtKB-KW"/>
</dbReference>
<reference evidence="5 6" key="1">
    <citation type="submission" date="2024-10" db="EMBL/GenBank/DDBJ databases">
        <title>The Natural Products Discovery Center: Release of the First 8490 Sequenced Strains for Exploring Actinobacteria Biosynthetic Diversity.</title>
        <authorList>
            <person name="Kalkreuter E."/>
            <person name="Kautsar S.A."/>
            <person name="Yang D."/>
            <person name="Bader C.D."/>
            <person name="Teijaro C.N."/>
            <person name="Fluegel L."/>
            <person name="Davis C.M."/>
            <person name="Simpson J.R."/>
            <person name="Lauterbach L."/>
            <person name="Steele A.D."/>
            <person name="Gui C."/>
            <person name="Meng S."/>
            <person name="Li G."/>
            <person name="Viehrig K."/>
            <person name="Ye F."/>
            <person name="Su P."/>
            <person name="Kiefer A.F."/>
            <person name="Nichols A."/>
            <person name="Cepeda A.J."/>
            <person name="Yan W."/>
            <person name="Fan B."/>
            <person name="Jiang Y."/>
            <person name="Adhikari A."/>
            <person name="Zheng C.-J."/>
            <person name="Schuster L."/>
            <person name="Cowan T.M."/>
            <person name="Smanski M.J."/>
            <person name="Chevrette M.G."/>
            <person name="De Carvalho L.P.S."/>
            <person name="Shen B."/>
        </authorList>
    </citation>
    <scope>NUCLEOTIDE SEQUENCE [LARGE SCALE GENOMIC DNA]</scope>
    <source>
        <strain evidence="5 6">NPDC019275</strain>
    </source>
</reference>
<dbReference type="EC" id="2.1.1.-" evidence="5"/>
<evidence type="ECO:0000259" key="4">
    <source>
        <dbReference type="Pfam" id="PF13649"/>
    </source>
</evidence>
<sequence length="209" mass="22934">MTETTAQEYWEDFYRERDQVWTGKPNVLLVREAADLTPGTALDLGCGEGGDAIWLAERGWRVRAADVSAVALARGAEHATAAGVGDRITWERHDLAESFPEGSFDLVSAQFLHSPVAADGERDKILRLAAEAVAPGGVLIVVGHAGWPTWMTEPPSIEFPTIPGTLAALDLNPGEWQVETQEVVDREWPGPDGQEGRREDTVLRIRRLR</sequence>
<dbReference type="EMBL" id="JBIRYO010000016">
    <property type="protein sequence ID" value="MFI2476401.1"/>
    <property type="molecule type" value="Genomic_DNA"/>
</dbReference>
<protein>
    <submittedName>
        <fullName evidence="5">SAM-dependent methyltransferase</fullName>
        <ecNumber evidence="5">2.1.1.-</ecNumber>
    </submittedName>
</protein>
<evidence type="ECO:0000256" key="3">
    <source>
        <dbReference type="ARBA" id="ARBA00022691"/>
    </source>
</evidence>
<name>A0ABW7X5P7_9NOCA</name>
<keyword evidence="6" id="KW-1185">Reference proteome</keyword>
<evidence type="ECO:0000256" key="1">
    <source>
        <dbReference type="ARBA" id="ARBA00022603"/>
    </source>
</evidence>
<evidence type="ECO:0000256" key="2">
    <source>
        <dbReference type="ARBA" id="ARBA00022679"/>
    </source>
</evidence>
<feature type="domain" description="Methyltransferase" evidence="4">
    <location>
        <begin position="42"/>
        <end position="137"/>
    </location>
</feature>
<keyword evidence="3" id="KW-0949">S-adenosyl-L-methionine</keyword>
<dbReference type="Proteomes" id="UP001611415">
    <property type="component" value="Unassembled WGS sequence"/>
</dbReference>
<dbReference type="PANTHER" id="PTHR43464:SF19">
    <property type="entry name" value="UBIQUINONE BIOSYNTHESIS O-METHYLTRANSFERASE, MITOCHONDRIAL"/>
    <property type="match status" value="1"/>
</dbReference>
<dbReference type="SUPFAM" id="SSF53335">
    <property type="entry name" value="S-adenosyl-L-methionine-dependent methyltransferases"/>
    <property type="match status" value="1"/>
</dbReference>
<proteinExistence type="predicted"/>
<dbReference type="GO" id="GO:0032259">
    <property type="term" value="P:methylation"/>
    <property type="evidence" value="ECO:0007669"/>
    <property type="project" value="UniProtKB-KW"/>
</dbReference>
<accession>A0ABW7X5P7</accession>
<dbReference type="RefSeq" id="WP_357406092.1">
    <property type="nucleotide sequence ID" value="NZ_JBEYCD010000007.1"/>
</dbReference>
<keyword evidence="2 5" id="KW-0808">Transferase</keyword>
<evidence type="ECO:0000313" key="6">
    <source>
        <dbReference type="Proteomes" id="UP001611415"/>
    </source>
</evidence>
<gene>
    <name evidence="5" type="ORF">ACH49W_23725</name>
</gene>
<organism evidence="5 6">
    <name type="scientific">Nocardia xishanensis</name>
    <dbReference type="NCBI Taxonomy" id="238964"/>
    <lineage>
        <taxon>Bacteria</taxon>
        <taxon>Bacillati</taxon>
        <taxon>Actinomycetota</taxon>
        <taxon>Actinomycetes</taxon>
        <taxon>Mycobacteriales</taxon>
        <taxon>Nocardiaceae</taxon>
        <taxon>Nocardia</taxon>
    </lineage>
</organism>
<dbReference type="Gene3D" id="3.40.50.150">
    <property type="entry name" value="Vaccinia Virus protein VP39"/>
    <property type="match status" value="1"/>
</dbReference>
<dbReference type="CDD" id="cd02440">
    <property type="entry name" value="AdoMet_MTases"/>
    <property type="match status" value="1"/>
</dbReference>
<dbReference type="PANTHER" id="PTHR43464">
    <property type="entry name" value="METHYLTRANSFERASE"/>
    <property type="match status" value="1"/>
</dbReference>
<dbReference type="InterPro" id="IPR041698">
    <property type="entry name" value="Methyltransf_25"/>
</dbReference>
<comment type="caution">
    <text evidence="5">The sequence shown here is derived from an EMBL/GenBank/DDBJ whole genome shotgun (WGS) entry which is preliminary data.</text>
</comment>
<evidence type="ECO:0000313" key="5">
    <source>
        <dbReference type="EMBL" id="MFI2476401.1"/>
    </source>
</evidence>
<dbReference type="InterPro" id="IPR029063">
    <property type="entry name" value="SAM-dependent_MTases_sf"/>
</dbReference>